<dbReference type="EMBL" id="LT630287">
    <property type="protein sequence ID" value="SFV40328.1"/>
    <property type="molecule type" value="Genomic_DNA"/>
</dbReference>
<evidence type="ECO:0000256" key="1">
    <source>
        <dbReference type="SAM" id="Phobius"/>
    </source>
</evidence>
<gene>
    <name evidence="2" type="ORF">LAC1533_0908</name>
</gene>
<evidence type="ECO:0000313" key="2">
    <source>
        <dbReference type="EMBL" id="SFV40328.1"/>
    </source>
</evidence>
<keyword evidence="1" id="KW-0812">Transmembrane</keyword>
<dbReference type="Proteomes" id="UP000190935">
    <property type="component" value="Chromosome I"/>
</dbReference>
<protein>
    <submittedName>
        <fullName evidence="2">Uncharacterized protein</fullName>
    </submittedName>
</protein>
<dbReference type="AlphaFoldDB" id="A0A1K1KN69"/>
<name>A0A1K1KN69_9LACO</name>
<feature type="transmembrane region" description="Helical" evidence="1">
    <location>
        <begin position="23"/>
        <end position="42"/>
    </location>
</feature>
<dbReference type="RefSeq" id="WP_050955738.1">
    <property type="nucleotide sequence ID" value="NZ_DAIMTB010000114.1"/>
</dbReference>
<reference evidence="3" key="1">
    <citation type="submission" date="2016-11" db="EMBL/GenBank/DDBJ databases">
        <authorList>
            <person name="Papadimitriou K."/>
        </authorList>
    </citation>
    <scope>NUCLEOTIDE SEQUENCE [LARGE SCALE GENOMIC DNA]</scope>
    <source>
        <strain evidence="3">ACA-DC 1533</strain>
    </source>
</reference>
<keyword evidence="1" id="KW-0472">Membrane</keyword>
<dbReference type="OrthoDB" id="2329338at2"/>
<accession>A0A1K1KN69</accession>
<dbReference type="KEGG" id="laca:LAC1533_0908"/>
<evidence type="ECO:0000313" key="3">
    <source>
        <dbReference type="Proteomes" id="UP000190935"/>
    </source>
</evidence>
<sequence>MGHKQCQCKSRNKVAAFTLVETIISLSVSLLAIFLLTGFLSNRRKEGSVSQRTDHFQLVAAIACLQSDQLNLEYRKSEGGQILFYSPEKQMDYSLKVSGDRLVMFGKREGYMPLLFNLDSGKLSFCAPYLKMDLILNGVKYHEKIAFRSAESEE</sequence>
<keyword evidence="1" id="KW-1133">Transmembrane helix</keyword>
<proteinExistence type="predicted"/>
<organism evidence="2 3">
    <name type="scientific">Ligilactobacillus acidipiscis</name>
    <dbReference type="NCBI Taxonomy" id="89059"/>
    <lineage>
        <taxon>Bacteria</taxon>
        <taxon>Bacillati</taxon>
        <taxon>Bacillota</taxon>
        <taxon>Bacilli</taxon>
        <taxon>Lactobacillales</taxon>
        <taxon>Lactobacillaceae</taxon>
        <taxon>Ligilactobacillus</taxon>
    </lineage>
</organism>